<accession>A0A9X2AIR4</accession>
<dbReference type="AlphaFoldDB" id="A0A9X2AIR4"/>
<dbReference type="Gene3D" id="1.10.10.10">
    <property type="entry name" value="Winged helix-like DNA-binding domain superfamily/Winged helix DNA-binding domain"/>
    <property type="match status" value="1"/>
</dbReference>
<dbReference type="InterPro" id="IPR013324">
    <property type="entry name" value="RNA_pol_sigma_r3/r4-like"/>
</dbReference>
<comment type="caution">
    <text evidence="1">The sequence shown here is derived from an EMBL/GenBank/DDBJ whole genome shotgun (WGS) entry which is preliminary data.</text>
</comment>
<dbReference type="InterPro" id="IPR036388">
    <property type="entry name" value="WH-like_DNA-bd_sf"/>
</dbReference>
<proteinExistence type="predicted"/>
<name>A0A9X2AIR4_9FLAO</name>
<organism evidence="1 2">
    <name type="scientific">Polaribacter marinus</name>
    <dbReference type="NCBI Taxonomy" id="2916838"/>
    <lineage>
        <taxon>Bacteria</taxon>
        <taxon>Pseudomonadati</taxon>
        <taxon>Bacteroidota</taxon>
        <taxon>Flavobacteriia</taxon>
        <taxon>Flavobacteriales</taxon>
        <taxon>Flavobacteriaceae</taxon>
    </lineage>
</organism>
<dbReference type="Proteomes" id="UP001139369">
    <property type="component" value="Unassembled WGS sequence"/>
</dbReference>
<dbReference type="RefSeq" id="WP_242176724.1">
    <property type="nucleotide sequence ID" value="NZ_JAKQYM010000001.1"/>
</dbReference>
<evidence type="ECO:0000313" key="1">
    <source>
        <dbReference type="EMBL" id="MCI2227608.1"/>
    </source>
</evidence>
<reference evidence="1" key="1">
    <citation type="submission" date="2022-02" db="EMBL/GenBank/DDBJ databases">
        <title>Polaribacter sp. MSW13, isolated from seawater.</title>
        <authorList>
            <person name="Kristyanto S."/>
            <person name="Jung J."/>
            <person name="Jeon C.O."/>
        </authorList>
    </citation>
    <scope>NUCLEOTIDE SEQUENCE</scope>
    <source>
        <strain evidence="1">MSW13</strain>
    </source>
</reference>
<keyword evidence="2" id="KW-1185">Reference proteome</keyword>
<evidence type="ECO:0000313" key="2">
    <source>
        <dbReference type="Proteomes" id="UP001139369"/>
    </source>
</evidence>
<sequence>MKKSSSHFQSKSEFRLLVTESFSGLIEFKKDENQTSFNDLVLKILPEIRKYVNQRLKTAIKKGCFSKKKYKADDFIDQLFITIYDNIEEVKNENDFYLWLFKKTNELLDDIIVEEEFDDLFFKNIDDYSKPEWDAMQEKYSTDGGGDLLLIEELDDLSYNHNDYSLNHVFVEDNERDLLEKLDKEISEEKIKEHIDLVLHNLPSNMRIVFYLYTNQKLKIEEIAEVQQKTIAEVESILSDAKKAIQRSLLNRYSSVDD</sequence>
<gene>
    <name evidence="1" type="ORF">MC378_00395</name>
</gene>
<dbReference type="EMBL" id="JAKQYM010000001">
    <property type="protein sequence ID" value="MCI2227608.1"/>
    <property type="molecule type" value="Genomic_DNA"/>
</dbReference>
<dbReference type="SUPFAM" id="SSF88659">
    <property type="entry name" value="Sigma3 and sigma4 domains of RNA polymerase sigma factors"/>
    <property type="match status" value="1"/>
</dbReference>
<protein>
    <submittedName>
        <fullName evidence="1">Sigma-70 family RNA polymerase sigma factor</fullName>
    </submittedName>
</protein>